<reference evidence="1" key="1">
    <citation type="submission" date="2019-06" db="EMBL/GenBank/DDBJ databases">
        <authorList>
            <person name="Zheng W."/>
        </authorList>
    </citation>
    <scope>NUCLEOTIDE SEQUENCE</scope>
    <source>
        <strain evidence="1">QDHG01</strain>
    </source>
</reference>
<dbReference type="Proteomes" id="UP000785679">
    <property type="component" value="Unassembled WGS sequence"/>
</dbReference>
<protein>
    <submittedName>
        <fullName evidence="1">Uncharacterized protein</fullName>
    </submittedName>
</protein>
<dbReference type="EMBL" id="RRYP01003581">
    <property type="protein sequence ID" value="TNV83671.1"/>
    <property type="molecule type" value="Genomic_DNA"/>
</dbReference>
<comment type="caution">
    <text evidence="1">The sequence shown here is derived from an EMBL/GenBank/DDBJ whole genome shotgun (WGS) entry which is preliminary data.</text>
</comment>
<dbReference type="AlphaFoldDB" id="A0A8J8NXI5"/>
<name>A0A8J8NXI5_HALGN</name>
<proteinExistence type="predicted"/>
<evidence type="ECO:0000313" key="2">
    <source>
        <dbReference type="Proteomes" id="UP000785679"/>
    </source>
</evidence>
<keyword evidence="2" id="KW-1185">Reference proteome</keyword>
<organism evidence="1 2">
    <name type="scientific">Halteria grandinella</name>
    <dbReference type="NCBI Taxonomy" id="5974"/>
    <lineage>
        <taxon>Eukaryota</taxon>
        <taxon>Sar</taxon>
        <taxon>Alveolata</taxon>
        <taxon>Ciliophora</taxon>
        <taxon>Intramacronucleata</taxon>
        <taxon>Spirotrichea</taxon>
        <taxon>Stichotrichia</taxon>
        <taxon>Sporadotrichida</taxon>
        <taxon>Halteriidae</taxon>
        <taxon>Halteria</taxon>
    </lineage>
</organism>
<evidence type="ECO:0000313" key="1">
    <source>
        <dbReference type="EMBL" id="TNV83671.1"/>
    </source>
</evidence>
<gene>
    <name evidence="1" type="ORF">FGO68_gene16775</name>
</gene>
<accession>A0A8J8NXI5</accession>
<sequence length="189" mass="22159">MPQQGGDFILQDCMSQLLHFSDFILSLFQLMNNQLNSLLTVWYLSKAHTVRHFQLDCMVYRFLYVFIVTESLPLCIYRVNRSPRKDTPLYELTPIHRILSSLLRILSNNLIYFDDLSECKLAPTERYLSAALHDLIAHYILAPIQQLPLQHRVSDPLEIDDESFAELVHHAFVGLTRLVIYCTLWQYLD</sequence>